<organism evidence="5 6">
    <name type="scientific">Pseudonocardia ailaonensis</name>
    <dbReference type="NCBI Taxonomy" id="367279"/>
    <lineage>
        <taxon>Bacteria</taxon>
        <taxon>Bacillati</taxon>
        <taxon>Actinomycetota</taxon>
        <taxon>Actinomycetes</taxon>
        <taxon>Pseudonocardiales</taxon>
        <taxon>Pseudonocardiaceae</taxon>
        <taxon>Pseudonocardia</taxon>
    </lineage>
</organism>
<dbReference type="InterPro" id="IPR016163">
    <property type="entry name" value="Ald_DH_C"/>
</dbReference>
<sequence length="486" mass="51548">MRKFLMTIGADRCPALADEWIETENPYTGEPWAVIPRGREADAYLAVEAAHEAGKGAWGRLTATERGRLLHRLAQLIRENSDTLVDLEVTDVGRRRTELEGGALEYIASYYEYYAGLADKVEGQVTPVDRPGMLHYTTYQPMGVVVCIVPWNGPLLLASTKIAPALAAGNTVVVKPSEFASTSILALAELFDEAGFPPGVLNVVTGYGNEVGSALTSHPLVRKVAFTGGNAGGAAVARSAAEGFRSVTLELGGKSPNIVFADADLDAALAGVSLGIFSTSGQSCMAGSRLLVHRSIADEFVDRLVASMRDATLGDPGEPTTDIGPISTRTQFAAVLEHLDVARREGATAVLGGARALPDGGEKGWFVQPTILTNVTNDMRIAREEIFGPVLVVIPFDTDDEAVAIANDTNFGLAAAIWTSSLARAVGIPPRLEAGTVWVNAYRVVSAMFPFGGMKDSGVGRENGTAAIKEYLETKSIIINATVRTR</sequence>
<name>A0ABN2NGS2_9PSEU</name>
<dbReference type="SUPFAM" id="SSF53720">
    <property type="entry name" value="ALDH-like"/>
    <property type="match status" value="1"/>
</dbReference>
<accession>A0ABN2NGS2</accession>
<evidence type="ECO:0000256" key="2">
    <source>
        <dbReference type="PROSITE-ProRule" id="PRU10007"/>
    </source>
</evidence>
<comment type="caution">
    <text evidence="5">The sequence shown here is derived from an EMBL/GenBank/DDBJ whole genome shotgun (WGS) entry which is preliminary data.</text>
</comment>
<dbReference type="InterPro" id="IPR029510">
    <property type="entry name" value="Ald_DH_CS_GLU"/>
</dbReference>
<dbReference type="Proteomes" id="UP001500449">
    <property type="component" value="Unassembled WGS sequence"/>
</dbReference>
<evidence type="ECO:0000313" key="6">
    <source>
        <dbReference type="Proteomes" id="UP001500449"/>
    </source>
</evidence>
<dbReference type="Gene3D" id="3.40.309.10">
    <property type="entry name" value="Aldehyde Dehydrogenase, Chain A, domain 2"/>
    <property type="match status" value="1"/>
</dbReference>
<evidence type="ECO:0000313" key="5">
    <source>
        <dbReference type="EMBL" id="GAA1863572.1"/>
    </source>
</evidence>
<dbReference type="InterPro" id="IPR016161">
    <property type="entry name" value="Ald_DH/histidinol_DH"/>
</dbReference>
<dbReference type="RefSeq" id="WP_344421698.1">
    <property type="nucleotide sequence ID" value="NZ_BAAAQK010000018.1"/>
</dbReference>
<feature type="active site" evidence="2">
    <location>
        <position position="250"/>
    </location>
</feature>
<keyword evidence="6" id="KW-1185">Reference proteome</keyword>
<protein>
    <submittedName>
        <fullName evidence="5">Aldehyde dehydrogenase</fullName>
    </submittedName>
</protein>
<comment type="similarity">
    <text evidence="3">Belongs to the aldehyde dehydrogenase family.</text>
</comment>
<evidence type="ECO:0000259" key="4">
    <source>
        <dbReference type="Pfam" id="PF00171"/>
    </source>
</evidence>
<dbReference type="InterPro" id="IPR016160">
    <property type="entry name" value="Ald_DH_CS_CYS"/>
</dbReference>
<dbReference type="EMBL" id="BAAAQK010000018">
    <property type="protein sequence ID" value="GAA1863572.1"/>
    <property type="molecule type" value="Genomic_DNA"/>
</dbReference>
<dbReference type="InterPro" id="IPR016162">
    <property type="entry name" value="Ald_DH_N"/>
</dbReference>
<proteinExistence type="inferred from homology"/>
<keyword evidence="1 3" id="KW-0560">Oxidoreductase</keyword>
<evidence type="ECO:0000256" key="3">
    <source>
        <dbReference type="RuleBase" id="RU003345"/>
    </source>
</evidence>
<dbReference type="Pfam" id="PF00171">
    <property type="entry name" value="Aldedh"/>
    <property type="match status" value="1"/>
</dbReference>
<dbReference type="Gene3D" id="3.40.605.10">
    <property type="entry name" value="Aldehyde Dehydrogenase, Chain A, domain 1"/>
    <property type="match status" value="1"/>
</dbReference>
<gene>
    <name evidence="5" type="ORF">GCM10009836_49920</name>
</gene>
<dbReference type="InterPro" id="IPR015590">
    <property type="entry name" value="Aldehyde_DH_dom"/>
</dbReference>
<dbReference type="PROSITE" id="PS00687">
    <property type="entry name" value="ALDEHYDE_DEHYDR_GLU"/>
    <property type="match status" value="1"/>
</dbReference>
<dbReference type="CDD" id="cd07114">
    <property type="entry name" value="ALDH_DhaS"/>
    <property type="match status" value="1"/>
</dbReference>
<dbReference type="PANTHER" id="PTHR11699">
    <property type="entry name" value="ALDEHYDE DEHYDROGENASE-RELATED"/>
    <property type="match status" value="1"/>
</dbReference>
<evidence type="ECO:0000256" key="1">
    <source>
        <dbReference type="ARBA" id="ARBA00023002"/>
    </source>
</evidence>
<feature type="domain" description="Aldehyde dehydrogenase" evidence="4">
    <location>
        <begin position="20"/>
        <end position="477"/>
    </location>
</feature>
<reference evidence="5 6" key="1">
    <citation type="journal article" date="2019" name="Int. J. Syst. Evol. Microbiol.">
        <title>The Global Catalogue of Microorganisms (GCM) 10K type strain sequencing project: providing services to taxonomists for standard genome sequencing and annotation.</title>
        <authorList>
            <consortium name="The Broad Institute Genomics Platform"/>
            <consortium name="The Broad Institute Genome Sequencing Center for Infectious Disease"/>
            <person name="Wu L."/>
            <person name="Ma J."/>
        </authorList>
    </citation>
    <scope>NUCLEOTIDE SEQUENCE [LARGE SCALE GENOMIC DNA]</scope>
    <source>
        <strain evidence="5 6">JCM 16009</strain>
    </source>
</reference>
<dbReference type="PROSITE" id="PS00070">
    <property type="entry name" value="ALDEHYDE_DEHYDR_CYS"/>
    <property type="match status" value="1"/>
</dbReference>